<dbReference type="SUPFAM" id="SSF57850">
    <property type="entry name" value="RING/U-box"/>
    <property type="match status" value="1"/>
</dbReference>
<evidence type="ECO:0000256" key="4">
    <source>
        <dbReference type="ARBA" id="ARBA00022801"/>
    </source>
</evidence>
<dbReference type="Pfam" id="PF21325">
    <property type="entry name" value="SHPRH_helical-1st"/>
    <property type="match status" value="1"/>
</dbReference>
<evidence type="ECO:0000256" key="2">
    <source>
        <dbReference type="ARBA" id="ARBA00022723"/>
    </source>
</evidence>
<gene>
    <name evidence="9" type="ORF">PPROV_000920500</name>
</gene>
<evidence type="ECO:0000256" key="6">
    <source>
        <dbReference type="PROSITE-ProRule" id="PRU00175"/>
    </source>
</evidence>
<protein>
    <recommendedName>
        <fullName evidence="8">RING-type domain-containing protein</fullName>
    </recommendedName>
</protein>
<feature type="compositionally biased region" description="Basic residues" evidence="7">
    <location>
        <begin position="1"/>
        <end position="10"/>
    </location>
</feature>
<dbReference type="InterPro" id="IPR011011">
    <property type="entry name" value="Znf_FYVE_PHD"/>
</dbReference>
<dbReference type="InterPro" id="IPR052583">
    <property type="entry name" value="ATP-helicase/E3_Ub-Ligase"/>
</dbReference>
<dbReference type="GO" id="GO:0005524">
    <property type="term" value="F:ATP binding"/>
    <property type="evidence" value="ECO:0007669"/>
    <property type="project" value="InterPro"/>
</dbReference>
<dbReference type="InterPro" id="IPR027417">
    <property type="entry name" value="P-loop_NTPase"/>
</dbReference>
<evidence type="ECO:0000256" key="5">
    <source>
        <dbReference type="ARBA" id="ARBA00022833"/>
    </source>
</evidence>
<feature type="compositionally biased region" description="Low complexity" evidence="7">
    <location>
        <begin position="1554"/>
        <end position="1574"/>
    </location>
</feature>
<feature type="region of interest" description="Disordered" evidence="7">
    <location>
        <begin position="1550"/>
        <end position="1574"/>
    </location>
</feature>
<dbReference type="SMART" id="SM00249">
    <property type="entry name" value="PHD"/>
    <property type="match status" value="1"/>
</dbReference>
<dbReference type="InterPro" id="IPR038718">
    <property type="entry name" value="SNF2-like_sf"/>
</dbReference>
<dbReference type="CDD" id="cd18793">
    <property type="entry name" value="SF2_C_SNF"/>
    <property type="match status" value="1"/>
</dbReference>
<dbReference type="PANTHER" id="PTHR45865">
    <property type="entry name" value="E3 UBIQUITIN-PROTEIN LIGASE SHPRH FAMILY MEMBER"/>
    <property type="match status" value="1"/>
</dbReference>
<dbReference type="GO" id="GO:0016787">
    <property type="term" value="F:hydrolase activity"/>
    <property type="evidence" value="ECO:0007669"/>
    <property type="project" value="UniProtKB-KW"/>
</dbReference>
<evidence type="ECO:0000313" key="9">
    <source>
        <dbReference type="EMBL" id="GHP10474.1"/>
    </source>
</evidence>
<dbReference type="GO" id="GO:0008270">
    <property type="term" value="F:zinc ion binding"/>
    <property type="evidence" value="ECO:0007669"/>
    <property type="project" value="UniProtKB-KW"/>
</dbReference>
<dbReference type="EMBL" id="BNJQ01000029">
    <property type="protein sequence ID" value="GHP10474.1"/>
    <property type="molecule type" value="Genomic_DNA"/>
</dbReference>
<feature type="compositionally biased region" description="Basic and acidic residues" evidence="7">
    <location>
        <begin position="188"/>
        <end position="197"/>
    </location>
</feature>
<evidence type="ECO:0000256" key="7">
    <source>
        <dbReference type="SAM" id="MobiDB-lite"/>
    </source>
</evidence>
<dbReference type="InterPro" id="IPR019786">
    <property type="entry name" value="Zinc_finger_PHD-type_CS"/>
</dbReference>
<keyword evidence="5" id="KW-0862">Zinc</keyword>
<reference evidence="9" key="1">
    <citation type="submission" date="2020-10" db="EMBL/GenBank/DDBJ databases">
        <title>Unveiling of a novel bifunctional photoreceptor, Dualchrome1, isolated from a cosmopolitan green alga.</title>
        <authorList>
            <person name="Suzuki S."/>
            <person name="Kawachi M."/>
        </authorList>
    </citation>
    <scope>NUCLEOTIDE SEQUENCE</scope>
    <source>
        <strain evidence="9">NIES 2893</strain>
    </source>
</reference>
<dbReference type="SUPFAM" id="SSF57903">
    <property type="entry name" value="FYVE/PHD zinc finger"/>
    <property type="match status" value="1"/>
</dbReference>
<comment type="similarity">
    <text evidence="1">Belongs to the SNF2/RAD54 helicase family. RAD16 subfamily.</text>
</comment>
<keyword evidence="3 6" id="KW-0863">Zinc-finger</keyword>
<keyword evidence="10" id="KW-1185">Reference proteome</keyword>
<dbReference type="InterPro" id="IPR013083">
    <property type="entry name" value="Znf_RING/FYVE/PHD"/>
</dbReference>
<dbReference type="PROSITE" id="PS01359">
    <property type="entry name" value="ZF_PHD_1"/>
    <property type="match status" value="1"/>
</dbReference>
<evidence type="ECO:0000313" key="10">
    <source>
        <dbReference type="Proteomes" id="UP000660262"/>
    </source>
</evidence>
<dbReference type="InterPro" id="IPR014001">
    <property type="entry name" value="Helicase_ATP-bd"/>
</dbReference>
<dbReference type="PROSITE" id="PS00518">
    <property type="entry name" value="ZF_RING_1"/>
    <property type="match status" value="1"/>
</dbReference>
<dbReference type="PROSITE" id="PS50089">
    <property type="entry name" value="ZF_RING_2"/>
    <property type="match status" value="1"/>
</dbReference>
<dbReference type="SMART" id="SM00184">
    <property type="entry name" value="RING"/>
    <property type="match status" value="2"/>
</dbReference>
<dbReference type="InterPro" id="IPR017907">
    <property type="entry name" value="Znf_RING_CS"/>
</dbReference>
<dbReference type="PANTHER" id="PTHR45865:SF1">
    <property type="entry name" value="E3 UBIQUITIN-PROTEIN LIGASE SHPRH"/>
    <property type="match status" value="1"/>
</dbReference>
<proteinExistence type="inferred from homology"/>
<feature type="region of interest" description="Disordered" evidence="7">
    <location>
        <begin position="778"/>
        <end position="798"/>
    </location>
</feature>
<dbReference type="InterPro" id="IPR001965">
    <property type="entry name" value="Znf_PHD"/>
</dbReference>
<dbReference type="InterPro" id="IPR048686">
    <property type="entry name" value="SHPRH_helical_1st"/>
</dbReference>
<dbReference type="Gene3D" id="3.40.50.10810">
    <property type="entry name" value="Tandem AAA-ATPase domain"/>
    <property type="match status" value="2"/>
</dbReference>
<sequence length="1749" mass="187136">MARKKTQTPRRRLDAAAFVPSFMPSHDDPQQPHDVHHSSDDESDDSDLLPSSVPVHSSHPSRSSPTLMFPSLYRLLARPCGTGTCDGPTIMTQLRPQLRPYQSRAVAWMQARERGDVQRAAAISPNEASKAVTSTANDNGVCRGGVLADEMGLGKTVELLALILGDNQTPQSLPPPSPPQQTTAKRRREQEQEREQPETSVAQTKRKKRAEVEQPDGVYWEPTLGRRGTTFHYALCACGHAASKESKDDVACSTCGNFFHRRCFDLPSRKSAPQLNFTCGRCVTKRVDGEATSLANVPSRATLIVVPSSIRSQWLDEMQRHVHKLMVLTTDSPAGAAATLDQSDDPPCIVLNYEGQDQSGRYPTTPQMLHASFDIVITTYEVLKKDMRYVNATGENSRARHSMRASHIVPTPLTSILWKRVVLDEAQLVEGGTAEAAKLCRALLAQRRWCTTGTPFHKGIGDAAGLLALLRISPCDSGAGESWYRRHVAGPIEACDADAARKALDAAIAAPSEAAAASPTIQQQACRYLISSIAPILWRTRRRDAAAANELPFPRRRESTTTLQFTAVESEWYKDIQARSIASIAAACKTARSRGEGTDLTVRERRKIFPVLLSLRQACDHFAIGSRGLRKTTRTRAGATDAFAGAQVYATSDDAMANLLLRRRLEAEDALRAVLHGSFGLAAICAMLGDHGRSVLWYRYALSRSDAELTIHEVRTDALQRMHLCHNLRRSLDAAIASGSMDEAATVRLTAIAFAGVTPFDPPAVLDAHETRLLQERANPQPSSATEPAGAGGGGPSSCTASDVNVLLSSVRQLDADVAAKNNPAIAQSTTTSASSLNTAALDTEITLRGSEYVSEWISKLGTAASDFLHAVKASQKAADELEAAASAAMSPGSRAPRTGLDASLFNDGGKVVGASNAPSTNASAPLHVSALVACLGELWWSVHLDERCASEAGTDGHGVVTLLLNQVKRQHNDAVNAEKNKWFGQRSVDGMEMVAKNRTGLKSWILNQLELIFKASHSWRRAMQRLSRDVMPTPIELEGQCGVLPDEAPRASGSVARQPTRAAIRAAGACSLCSQTGTLGQASNLRTCPCCQVDLEVLFIAQGRMFDLKLLRGEAATVEELVEVRRKQILGGRRVDGADGGASNAGAILRVLHQHKELANVIQMLRVLMPGVTHSLRPVALAHMNYLRCLAKEMEQADTLVKSQIAALHSYDEVDSCTSRVLLSKALREQVVESACTNVAVRQSLGVAAASAAAGMSTPEDVFCVQEDEAELARREMGYTTTKSGALVLRTWPDVAELFAESSANVTTGLVDLRNAGRKIRHLREIQREALRQQKAREASAPRILGGAAHPAGTTARDAAAAAAEARAAAASAAAPAAAAADGTACPVCGDPITVFLDCGHAVCGQCAKKLARSFATRIAPAASPGSPSGRNGVAAVKCPICREPTARANAIRVAPATETLADAEGVDAGDHAKVSLPSTAAADVAAPAPASPRPAVRRKLAMGEEDAPSVEEEGSCEKHLAVEGNYGTKLEAVVRRIMWISRQPQVFRSDDQQQQQQQQQQLAGGAGGSAETTAMTPKQRCVIFSDFADTLKILSQCLTRNGVAHCLAVSRGDVPLQVRTFEKADELAADCPAALLMPLKHGGMGLNVLSAQHVVFVEPCLHRGQEEQAKGRVARVGQRSAEVVTHHFKVEGTVEESLYGSRGAGAGAGDDDDDDDGSGGENREQPNDDGVVLATLMKEVAKWEASR</sequence>
<evidence type="ECO:0000259" key="8">
    <source>
        <dbReference type="PROSITE" id="PS50089"/>
    </source>
</evidence>
<dbReference type="InterPro" id="IPR001650">
    <property type="entry name" value="Helicase_C-like"/>
</dbReference>
<evidence type="ECO:0000256" key="1">
    <source>
        <dbReference type="ARBA" id="ARBA00008438"/>
    </source>
</evidence>
<organism evidence="9 10">
    <name type="scientific">Pycnococcus provasolii</name>
    <dbReference type="NCBI Taxonomy" id="41880"/>
    <lineage>
        <taxon>Eukaryota</taxon>
        <taxon>Viridiplantae</taxon>
        <taxon>Chlorophyta</taxon>
        <taxon>Pseudoscourfieldiophyceae</taxon>
        <taxon>Pseudoscourfieldiales</taxon>
        <taxon>Pycnococcaceae</taxon>
        <taxon>Pycnococcus</taxon>
    </lineage>
</organism>
<dbReference type="InterPro" id="IPR001841">
    <property type="entry name" value="Znf_RING"/>
</dbReference>
<dbReference type="Gene3D" id="3.40.50.300">
    <property type="entry name" value="P-loop containing nucleotide triphosphate hydrolases"/>
    <property type="match status" value="1"/>
</dbReference>
<name>A0A830HTG5_9CHLO</name>
<dbReference type="Pfam" id="PF00176">
    <property type="entry name" value="SNF2-rel_dom"/>
    <property type="match status" value="1"/>
</dbReference>
<dbReference type="InterPro" id="IPR049730">
    <property type="entry name" value="SNF2/RAD54-like_C"/>
</dbReference>
<accession>A0A830HTG5</accession>
<dbReference type="Pfam" id="PF00271">
    <property type="entry name" value="Helicase_C"/>
    <property type="match status" value="1"/>
</dbReference>
<feature type="compositionally biased region" description="Acidic residues" evidence="7">
    <location>
        <begin position="1711"/>
        <end position="1720"/>
    </location>
</feature>
<feature type="compositionally biased region" description="Low complexity" evidence="7">
    <location>
        <begin position="48"/>
        <end position="64"/>
    </location>
</feature>
<keyword evidence="4" id="KW-0378">Hydrolase</keyword>
<feature type="compositionally biased region" description="Basic and acidic residues" evidence="7">
    <location>
        <begin position="25"/>
        <end position="40"/>
    </location>
</feature>
<dbReference type="Gene3D" id="3.30.40.10">
    <property type="entry name" value="Zinc/RING finger domain, C3HC4 (zinc finger)"/>
    <property type="match status" value="2"/>
</dbReference>
<dbReference type="OrthoDB" id="423559at2759"/>
<dbReference type="SMART" id="SM00487">
    <property type="entry name" value="DEXDc"/>
    <property type="match status" value="1"/>
</dbReference>
<feature type="domain" description="RING-type" evidence="8">
    <location>
        <begin position="1387"/>
        <end position="1444"/>
    </location>
</feature>
<dbReference type="SUPFAM" id="SSF52540">
    <property type="entry name" value="P-loop containing nucleoside triphosphate hydrolases"/>
    <property type="match status" value="2"/>
</dbReference>
<dbReference type="Proteomes" id="UP000660262">
    <property type="component" value="Unassembled WGS sequence"/>
</dbReference>
<feature type="region of interest" description="Disordered" evidence="7">
    <location>
        <begin position="1"/>
        <end position="64"/>
    </location>
</feature>
<comment type="caution">
    <text evidence="9">The sequence shown here is derived from an EMBL/GenBank/DDBJ whole genome shotgun (WGS) entry which is preliminary data.</text>
</comment>
<dbReference type="InterPro" id="IPR000330">
    <property type="entry name" value="SNF2_N"/>
</dbReference>
<keyword evidence="2" id="KW-0479">Metal-binding</keyword>
<evidence type="ECO:0000256" key="3">
    <source>
        <dbReference type="ARBA" id="ARBA00022771"/>
    </source>
</evidence>
<feature type="region of interest" description="Disordered" evidence="7">
    <location>
        <begin position="167"/>
        <end position="214"/>
    </location>
</feature>
<feature type="region of interest" description="Disordered" evidence="7">
    <location>
        <begin position="1701"/>
        <end position="1733"/>
    </location>
</feature>